<name>A0ABQ7I062_9MICR</name>
<dbReference type="Gene3D" id="1.10.1040.10">
    <property type="entry name" value="N-(1-d-carboxylethyl)-l-norvaline Dehydrogenase, domain 2"/>
    <property type="match status" value="1"/>
</dbReference>
<dbReference type="EMBL" id="SBIQ01000045">
    <property type="protein sequence ID" value="KAF7683860.1"/>
    <property type="molecule type" value="Genomic_DNA"/>
</dbReference>
<dbReference type="SUPFAM" id="SSF51735">
    <property type="entry name" value="NAD(P)-binding Rossmann-fold domains"/>
    <property type="match status" value="1"/>
</dbReference>
<evidence type="ECO:0000256" key="6">
    <source>
        <dbReference type="RuleBase" id="RU361243"/>
    </source>
</evidence>
<protein>
    <recommendedName>
        <fullName evidence="6">Glycerol-3-phosphate dehydrogenase [NAD(+)]</fullName>
        <ecNumber evidence="6">1.1.1.8</ecNumber>
    </recommendedName>
</protein>
<dbReference type="InterPro" id="IPR017751">
    <property type="entry name" value="G3P_DH_NAD-dep_euk"/>
</dbReference>
<dbReference type="InterPro" id="IPR006109">
    <property type="entry name" value="G3P_DH_NAD-dep_C"/>
</dbReference>
<keyword evidence="2 5" id="KW-0560">Oxidoreductase</keyword>
<dbReference type="SUPFAM" id="SSF48179">
    <property type="entry name" value="6-phosphogluconate dehydrogenase C-terminal domain-like"/>
    <property type="match status" value="1"/>
</dbReference>
<feature type="domain" description="Glycerol-3-phosphate dehydrogenase NAD-dependent C-terminal" evidence="8">
    <location>
        <begin position="193"/>
        <end position="336"/>
    </location>
</feature>
<dbReference type="NCBIfam" id="TIGR03376">
    <property type="entry name" value="glycerol3P_DH"/>
    <property type="match status" value="1"/>
</dbReference>
<evidence type="ECO:0000313" key="9">
    <source>
        <dbReference type="EMBL" id="KAF7683860.1"/>
    </source>
</evidence>
<dbReference type="PANTHER" id="PTHR11728">
    <property type="entry name" value="GLYCEROL-3-PHOSPHATE DEHYDROGENASE"/>
    <property type="match status" value="1"/>
</dbReference>
<dbReference type="PIRSF" id="PIRSF000114">
    <property type="entry name" value="Glycerol-3-P_dh"/>
    <property type="match status" value="1"/>
</dbReference>
<evidence type="ECO:0000256" key="5">
    <source>
        <dbReference type="RuleBase" id="RU000437"/>
    </source>
</evidence>
<comment type="caution">
    <text evidence="9">The sequence shown here is derived from an EMBL/GenBank/DDBJ whole genome shotgun (WGS) entry which is preliminary data.</text>
</comment>
<evidence type="ECO:0000256" key="4">
    <source>
        <dbReference type="ARBA" id="ARBA00048683"/>
    </source>
</evidence>
<reference evidence="9 10" key="1">
    <citation type="submission" date="2019-01" db="EMBL/GenBank/DDBJ databases">
        <title>Genomes sequencing and comparative genomics of infectious freshwater microsporidia, Cucumispora dikerogammari and Thelohania contejeani.</title>
        <authorList>
            <person name="Cormier A."/>
            <person name="Giraud I."/>
            <person name="Wattier R."/>
            <person name="Teixeira M."/>
            <person name="Grandjean F."/>
            <person name="Rigaud T."/>
            <person name="Cordaux R."/>
        </authorList>
    </citation>
    <scope>NUCLEOTIDE SEQUENCE [LARGE SCALE GENOMIC DNA]</scope>
    <source>
        <strain evidence="9">T1</strain>
        <tissue evidence="9">Spores</tissue>
    </source>
</reference>
<proteinExistence type="inferred from homology"/>
<dbReference type="EC" id="1.1.1.8" evidence="6"/>
<sequence>MKKKISIIGSGNWGTTIGKLIAENIANNPAYDEEILMWTYEELIGNEKITDIINNTHINVKYLPGIKLPLTLVAHPNLEFVASCADLLVFVLPHQFVKRICLELKQIKLKKNVIGINLSKGMIDVDNNVMLISEYIERELGFDVSVLMGANIAMDVAKGCVSEGTLGYSNERNGRIWYSIFNCYTYRVVMVCDKCGVELSGTLKNIVSLGYGIGCGLGYPTNTTVAIMREGLIEIIRFYKVFHPEASVETLFESSGVADLIVSCLSGRNFKCGKMIGEKRCSIEEVENGMGGQKLQGTLTAKEIYKLLSRKEMIREFPLFVAVYRICYENELPDSILGCISYTSIDDGVL</sequence>
<comment type="catalytic activity">
    <reaction evidence="4 6">
        <text>sn-glycerol 3-phosphate + NAD(+) = dihydroxyacetone phosphate + NADH + H(+)</text>
        <dbReference type="Rhea" id="RHEA:11092"/>
        <dbReference type="ChEBI" id="CHEBI:15378"/>
        <dbReference type="ChEBI" id="CHEBI:57540"/>
        <dbReference type="ChEBI" id="CHEBI:57597"/>
        <dbReference type="ChEBI" id="CHEBI:57642"/>
        <dbReference type="ChEBI" id="CHEBI:57945"/>
        <dbReference type="EC" id="1.1.1.8"/>
    </reaction>
</comment>
<dbReference type="Gene3D" id="3.40.50.720">
    <property type="entry name" value="NAD(P)-binding Rossmann-like Domain"/>
    <property type="match status" value="1"/>
</dbReference>
<keyword evidence="10" id="KW-1185">Reference proteome</keyword>
<dbReference type="PANTHER" id="PTHR11728:SF8">
    <property type="entry name" value="GLYCEROL-3-PHOSPHATE DEHYDROGENASE [NAD(+)]-RELATED"/>
    <property type="match status" value="1"/>
</dbReference>
<organism evidence="9 10">
    <name type="scientific">Astathelohania contejeani</name>
    <dbReference type="NCBI Taxonomy" id="164912"/>
    <lineage>
        <taxon>Eukaryota</taxon>
        <taxon>Fungi</taxon>
        <taxon>Fungi incertae sedis</taxon>
        <taxon>Microsporidia</taxon>
        <taxon>Astathelohaniidae</taxon>
        <taxon>Astathelohania</taxon>
    </lineage>
</organism>
<evidence type="ECO:0000313" key="10">
    <source>
        <dbReference type="Proteomes" id="UP001516464"/>
    </source>
</evidence>
<feature type="domain" description="Glycerol-3-phosphate dehydrogenase NAD-dependent N-terminal" evidence="7">
    <location>
        <begin position="4"/>
        <end position="172"/>
    </location>
</feature>
<evidence type="ECO:0000259" key="7">
    <source>
        <dbReference type="Pfam" id="PF01210"/>
    </source>
</evidence>
<dbReference type="InterPro" id="IPR013328">
    <property type="entry name" value="6PGD_dom2"/>
</dbReference>
<dbReference type="InterPro" id="IPR008927">
    <property type="entry name" value="6-PGluconate_DH-like_C_sf"/>
</dbReference>
<dbReference type="InterPro" id="IPR011128">
    <property type="entry name" value="G3P_DH_NAD-dep_N"/>
</dbReference>
<accession>A0ABQ7I062</accession>
<dbReference type="InterPro" id="IPR036291">
    <property type="entry name" value="NAD(P)-bd_dom_sf"/>
</dbReference>
<dbReference type="Proteomes" id="UP001516464">
    <property type="component" value="Unassembled WGS sequence"/>
</dbReference>
<keyword evidence="3 5" id="KW-0520">NAD</keyword>
<dbReference type="InterPro" id="IPR006168">
    <property type="entry name" value="G3P_DH_NAD-dep"/>
</dbReference>
<evidence type="ECO:0000259" key="8">
    <source>
        <dbReference type="Pfam" id="PF07479"/>
    </source>
</evidence>
<evidence type="ECO:0000256" key="2">
    <source>
        <dbReference type="ARBA" id="ARBA00023002"/>
    </source>
</evidence>
<dbReference type="Pfam" id="PF01210">
    <property type="entry name" value="NAD_Gly3P_dh_N"/>
    <property type="match status" value="1"/>
</dbReference>
<gene>
    <name evidence="9" type="primary">GPD1</name>
    <name evidence="9" type="ORF">TCON_0947</name>
</gene>
<dbReference type="Pfam" id="PF07479">
    <property type="entry name" value="NAD_Gly3P_dh_C"/>
    <property type="match status" value="1"/>
</dbReference>
<dbReference type="PRINTS" id="PR00077">
    <property type="entry name" value="GPDHDRGNASE"/>
</dbReference>
<evidence type="ECO:0000256" key="3">
    <source>
        <dbReference type="ARBA" id="ARBA00023027"/>
    </source>
</evidence>
<comment type="similarity">
    <text evidence="1 5">Belongs to the NAD-dependent glycerol-3-phosphate dehydrogenase family.</text>
</comment>
<evidence type="ECO:0000256" key="1">
    <source>
        <dbReference type="ARBA" id="ARBA00011009"/>
    </source>
</evidence>